<evidence type="ECO:0000313" key="12">
    <source>
        <dbReference type="Proteomes" id="UP001431572"/>
    </source>
</evidence>
<feature type="active site" description="Proton donor/acceptor" evidence="6">
    <location>
        <position position="501"/>
    </location>
</feature>
<evidence type="ECO:0000256" key="6">
    <source>
        <dbReference type="PROSITE-ProRule" id="PRU01373"/>
    </source>
</evidence>
<proteinExistence type="predicted"/>
<dbReference type="InterPro" id="IPR005490">
    <property type="entry name" value="LD_TPept_cat_dom"/>
</dbReference>
<name>A0A8T7M5R4_9CHLR</name>
<dbReference type="EMBL" id="CP128400">
    <property type="protein sequence ID" value="WJW69288.1"/>
    <property type="molecule type" value="Genomic_DNA"/>
</dbReference>
<dbReference type="GO" id="GO:0016740">
    <property type="term" value="F:transferase activity"/>
    <property type="evidence" value="ECO:0007669"/>
    <property type="project" value="UniProtKB-KW"/>
</dbReference>
<evidence type="ECO:0000313" key="9">
    <source>
        <dbReference type="EMBL" id="NWJ47376.1"/>
    </source>
</evidence>
<evidence type="ECO:0000256" key="7">
    <source>
        <dbReference type="SAM" id="SignalP"/>
    </source>
</evidence>
<keyword evidence="2" id="KW-0808">Transferase</keyword>
<keyword evidence="4 6" id="KW-0573">Peptidoglycan synthesis</keyword>
<dbReference type="GO" id="GO:0005576">
    <property type="term" value="C:extracellular region"/>
    <property type="evidence" value="ECO:0007669"/>
    <property type="project" value="TreeGrafter"/>
</dbReference>
<evidence type="ECO:0000313" key="11">
    <source>
        <dbReference type="Proteomes" id="UP000521676"/>
    </source>
</evidence>
<evidence type="ECO:0000256" key="4">
    <source>
        <dbReference type="ARBA" id="ARBA00022984"/>
    </source>
</evidence>
<dbReference type="Pfam" id="PF03734">
    <property type="entry name" value="YkuD"/>
    <property type="match status" value="1"/>
</dbReference>
<dbReference type="PROSITE" id="PS52029">
    <property type="entry name" value="LD_TPASE"/>
    <property type="match status" value="1"/>
</dbReference>
<feature type="signal peptide" evidence="7">
    <location>
        <begin position="1"/>
        <end position="36"/>
    </location>
</feature>
<protein>
    <submittedName>
        <fullName evidence="9">L,D-transpeptidase</fullName>
    </submittedName>
</protein>
<gene>
    <name evidence="9" type="ORF">HXX08_16075</name>
    <name evidence="10" type="ORF">OZ401_002896</name>
</gene>
<sequence length="542" mass="60277">MTFLASKAPTKPTIFLTITLSLTVILNSLTSTPAMAANSTSQAINSFADPNFYNVWQHSDQAIVDNKASRSWYWGPKPLGDGFYEEYSDSTPYGSRLVQYFDKSRMEINDSSKPEAITNGLIVVEMITGALQKGDASFEARTPADISVAGDPGNAFPTYASLNKYYNISLGYQVGATVQTTLASTGIQPQYAFNDPQAKIATIQHNMGIPAAFWNFLNKTGPVYNNGQYTDALINNWLFSTGYPITEAYWTKVKVAGKEKDVLFQAFERRILTYTPSNPDGYKVEMGNVGQHYVKWRYQGKLPAYNSPILPIFAGTQPEWYEVTSDMLNVRTGPGTSFPNPTQTDVLPYLQQLYKGNHIQALKTVKGEKLDGANDNWLQFYENPDLFVYSGNVKKLTLPDMPTPPQTFSGPWVAVSLSKQMMAVYDGPKLLYKSLISSGVSRPGDPTRDFSTPTGSFKIEGSYRPKSQAMTGGASDKANPDYYRLEQVRNVSYFHEDYSIHGTYWHASFGIYPRSHGCVNATVYDAGLIYQLKAGTTVFIYM</sequence>
<evidence type="ECO:0000256" key="2">
    <source>
        <dbReference type="ARBA" id="ARBA00022679"/>
    </source>
</evidence>
<dbReference type="Proteomes" id="UP001431572">
    <property type="component" value="Chromosome 2"/>
</dbReference>
<keyword evidence="7" id="KW-0732">Signal</keyword>
<dbReference type="GO" id="GO:0018104">
    <property type="term" value="P:peptidoglycan-protein cross-linking"/>
    <property type="evidence" value="ECO:0007669"/>
    <property type="project" value="TreeGrafter"/>
</dbReference>
<dbReference type="SUPFAM" id="SSF141523">
    <property type="entry name" value="L,D-transpeptidase catalytic domain-like"/>
    <property type="match status" value="1"/>
</dbReference>
<feature type="domain" description="L,D-TPase catalytic" evidence="8">
    <location>
        <begin position="411"/>
        <end position="541"/>
    </location>
</feature>
<reference evidence="10" key="2">
    <citation type="journal article" date="2024" name="Nature">
        <title>Anoxygenic phototroph of the Chloroflexota uses a type I reaction centre.</title>
        <authorList>
            <person name="Tsuji J.M."/>
            <person name="Shaw N.A."/>
            <person name="Nagashima S."/>
            <person name="Venkiteswaran J.J."/>
            <person name="Schiff S.L."/>
            <person name="Watanabe T."/>
            <person name="Fukui M."/>
            <person name="Hanada S."/>
            <person name="Tank M."/>
            <person name="Neufeld J.D."/>
        </authorList>
    </citation>
    <scope>NUCLEOTIDE SEQUENCE</scope>
    <source>
        <strain evidence="10">L227-S17</strain>
    </source>
</reference>
<dbReference type="CDD" id="cd16913">
    <property type="entry name" value="YkuD_like"/>
    <property type="match status" value="1"/>
</dbReference>
<keyword evidence="5 6" id="KW-0961">Cell wall biogenesis/degradation</keyword>
<dbReference type="EMBL" id="JACATZ010000003">
    <property type="protein sequence ID" value="NWJ47376.1"/>
    <property type="molecule type" value="Genomic_DNA"/>
</dbReference>
<reference evidence="9 11" key="1">
    <citation type="submission" date="2020-06" db="EMBL/GenBank/DDBJ databases">
        <title>Anoxygenic phototrophic Chloroflexota member uses a Type I reaction center.</title>
        <authorList>
            <person name="Tsuji J.M."/>
            <person name="Shaw N.A."/>
            <person name="Nagashima S."/>
            <person name="Venkiteswaran J."/>
            <person name="Schiff S.L."/>
            <person name="Hanada S."/>
            <person name="Tank M."/>
            <person name="Neufeld J.D."/>
        </authorList>
    </citation>
    <scope>NUCLEOTIDE SEQUENCE [LARGE SCALE GENOMIC DNA]</scope>
    <source>
        <strain evidence="9">L227-S17</strain>
    </source>
</reference>
<dbReference type="AlphaFoldDB" id="A0A8T7M5R4"/>
<feature type="chain" id="PRO_5035910030" evidence="7">
    <location>
        <begin position="37"/>
        <end position="542"/>
    </location>
</feature>
<dbReference type="GO" id="GO:0071972">
    <property type="term" value="F:peptidoglycan L,D-transpeptidase activity"/>
    <property type="evidence" value="ECO:0007669"/>
    <property type="project" value="TreeGrafter"/>
</dbReference>
<evidence type="ECO:0000313" key="10">
    <source>
        <dbReference type="EMBL" id="WJW69288.1"/>
    </source>
</evidence>
<accession>A0A8T7M5R4</accession>
<dbReference type="Proteomes" id="UP000521676">
    <property type="component" value="Unassembled WGS sequence"/>
</dbReference>
<comment type="pathway">
    <text evidence="1 6">Cell wall biogenesis; peptidoglycan biosynthesis.</text>
</comment>
<dbReference type="InterPro" id="IPR038063">
    <property type="entry name" value="Transpep_catalytic_dom"/>
</dbReference>
<dbReference type="PANTHER" id="PTHR30582">
    <property type="entry name" value="L,D-TRANSPEPTIDASE"/>
    <property type="match status" value="1"/>
</dbReference>
<dbReference type="GO" id="GO:0008360">
    <property type="term" value="P:regulation of cell shape"/>
    <property type="evidence" value="ECO:0007669"/>
    <property type="project" value="UniProtKB-UniRule"/>
</dbReference>
<dbReference type="GO" id="GO:0071555">
    <property type="term" value="P:cell wall organization"/>
    <property type="evidence" value="ECO:0007669"/>
    <property type="project" value="UniProtKB-UniRule"/>
</dbReference>
<organism evidence="9 11">
    <name type="scientific">Candidatus Chlorohelix allophototropha</name>
    <dbReference type="NCBI Taxonomy" id="3003348"/>
    <lineage>
        <taxon>Bacteria</taxon>
        <taxon>Bacillati</taxon>
        <taxon>Chloroflexota</taxon>
        <taxon>Chloroflexia</taxon>
        <taxon>Candidatus Chloroheliales</taxon>
        <taxon>Candidatus Chloroheliaceae</taxon>
        <taxon>Candidatus Chlorohelix</taxon>
    </lineage>
</organism>
<evidence type="ECO:0000256" key="1">
    <source>
        <dbReference type="ARBA" id="ARBA00004752"/>
    </source>
</evidence>
<evidence type="ECO:0000259" key="8">
    <source>
        <dbReference type="PROSITE" id="PS52029"/>
    </source>
</evidence>
<keyword evidence="12" id="KW-1185">Reference proteome</keyword>
<keyword evidence="3 6" id="KW-0133">Cell shape</keyword>
<dbReference type="Gene3D" id="2.40.440.10">
    <property type="entry name" value="L,D-transpeptidase catalytic domain-like"/>
    <property type="match status" value="1"/>
</dbReference>
<dbReference type="RefSeq" id="WP_341471177.1">
    <property type="nucleotide sequence ID" value="NZ_CP128400.1"/>
</dbReference>
<feature type="active site" description="Nucleophile" evidence="6">
    <location>
        <position position="518"/>
    </location>
</feature>
<dbReference type="PANTHER" id="PTHR30582:SF2">
    <property type="entry name" value="L,D-TRANSPEPTIDASE YCIB-RELATED"/>
    <property type="match status" value="1"/>
</dbReference>
<dbReference type="InterPro" id="IPR050979">
    <property type="entry name" value="LD-transpeptidase"/>
</dbReference>
<evidence type="ECO:0000256" key="3">
    <source>
        <dbReference type="ARBA" id="ARBA00022960"/>
    </source>
</evidence>
<evidence type="ECO:0000256" key="5">
    <source>
        <dbReference type="ARBA" id="ARBA00023316"/>
    </source>
</evidence>